<organism evidence="2 3">
    <name type="scientific">Paenarthrobacter aromaticivorans</name>
    <dbReference type="NCBI Taxonomy" id="2849150"/>
    <lineage>
        <taxon>Bacteria</taxon>
        <taxon>Bacillati</taxon>
        <taxon>Actinomycetota</taxon>
        <taxon>Actinomycetes</taxon>
        <taxon>Micrococcales</taxon>
        <taxon>Micrococcaceae</taxon>
        <taxon>Paenarthrobacter</taxon>
    </lineage>
</organism>
<dbReference type="EMBL" id="JAHOPC010000002">
    <property type="protein sequence ID" value="MBU8865621.1"/>
    <property type="molecule type" value="Genomic_DNA"/>
</dbReference>
<gene>
    <name evidence="2" type="ORF">KSW38_04875</name>
</gene>
<dbReference type="Proteomes" id="UP000824166">
    <property type="component" value="Unassembled WGS sequence"/>
</dbReference>
<sequence length="132" mass="15005">MNPDRQKERIREFIAALDRNATADLADMIAADFQFEIVTSAPGSSQKVDRNQFLEVMPGVLREMFPNGFNYTCGQALADGTHASMQGSCETVTGAGKRYSNRYHWYFRFQGDKINLFREHLDSYAAFEAFQS</sequence>
<dbReference type="RefSeq" id="WP_216923341.1">
    <property type="nucleotide sequence ID" value="NZ_JAHOPC010000002.1"/>
</dbReference>
<protein>
    <submittedName>
        <fullName evidence="2">Nuclear transport factor 2 family protein</fullName>
    </submittedName>
</protein>
<comment type="caution">
    <text evidence="2">The sequence shown here is derived from an EMBL/GenBank/DDBJ whole genome shotgun (WGS) entry which is preliminary data.</text>
</comment>
<evidence type="ECO:0000313" key="3">
    <source>
        <dbReference type="Proteomes" id="UP000824166"/>
    </source>
</evidence>
<evidence type="ECO:0000259" key="1">
    <source>
        <dbReference type="Pfam" id="PF12680"/>
    </source>
</evidence>
<reference evidence="2 3" key="1">
    <citation type="submission" date="2021-06" db="EMBL/GenBank/DDBJ databases">
        <authorList>
            <person name="Jeong J.W."/>
        </authorList>
    </citation>
    <scope>NUCLEOTIDE SEQUENCE [LARGE SCALE GENOMIC DNA]</scope>
    <source>
        <strain evidence="2 3">MMS21-TAE1-1</strain>
    </source>
</reference>
<keyword evidence="3" id="KW-1185">Reference proteome</keyword>
<evidence type="ECO:0000313" key="2">
    <source>
        <dbReference type="EMBL" id="MBU8865621.1"/>
    </source>
</evidence>
<name>A0ABS6I1L0_9MICC</name>
<accession>A0ABS6I1L0</accession>
<dbReference type="InterPro" id="IPR037401">
    <property type="entry name" value="SnoaL-like"/>
</dbReference>
<dbReference type="Pfam" id="PF12680">
    <property type="entry name" value="SnoaL_2"/>
    <property type="match status" value="1"/>
</dbReference>
<feature type="domain" description="SnoaL-like" evidence="1">
    <location>
        <begin position="10"/>
        <end position="114"/>
    </location>
</feature>
<proteinExistence type="predicted"/>